<sequence length="117" mass="13090">MRRQAEIESEFILRDRVRVLPPRPRLRADQQRKLRQLPLRHCRPAGLAAPVPPPAGSVLLRRDGKLRIFGSLVTLTASSQMGTSSSSVMISRAAQRFEDPNTEKLELAITNTILVLP</sequence>
<dbReference type="Proteomes" id="UP000712600">
    <property type="component" value="Unassembled WGS sequence"/>
</dbReference>
<gene>
    <name evidence="1" type="ORF">F2Q69_00022189</name>
</gene>
<dbReference type="AlphaFoldDB" id="A0A8S9QN95"/>
<organism evidence="1 2">
    <name type="scientific">Brassica cretica</name>
    <name type="common">Mustard</name>
    <dbReference type="NCBI Taxonomy" id="69181"/>
    <lineage>
        <taxon>Eukaryota</taxon>
        <taxon>Viridiplantae</taxon>
        <taxon>Streptophyta</taxon>
        <taxon>Embryophyta</taxon>
        <taxon>Tracheophyta</taxon>
        <taxon>Spermatophyta</taxon>
        <taxon>Magnoliopsida</taxon>
        <taxon>eudicotyledons</taxon>
        <taxon>Gunneridae</taxon>
        <taxon>Pentapetalae</taxon>
        <taxon>rosids</taxon>
        <taxon>malvids</taxon>
        <taxon>Brassicales</taxon>
        <taxon>Brassicaceae</taxon>
        <taxon>Brassiceae</taxon>
        <taxon>Brassica</taxon>
    </lineage>
</organism>
<reference evidence="1" key="1">
    <citation type="submission" date="2019-12" db="EMBL/GenBank/DDBJ databases">
        <title>Genome sequencing and annotation of Brassica cretica.</title>
        <authorList>
            <person name="Studholme D.J."/>
            <person name="Sarris P."/>
        </authorList>
    </citation>
    <scope>NUCLEOTIDE SEQUENCE</scope>
    <source>
        <strain evidence="1">PFS-109/04</strain>
        <tissue evidence="1">Leaf</tissue>
    </source>
</reference>
<dbReference type="EMBL" id="QGKX02001290">
    <property type="protein sequence ID" value="KAF3540168.1"/>
    <property type="molecule type" value="Genomic_DNA"/>
</dbReference>
<name>A0A8S9QN95_BRACR</name>
<protein>
    <submittedName>
        <fullName evidence="1">Uncharacterized protein</fullName>
    </submittedName>
</protein>
<evidence type="ECO:0000313" key="2">
    <source>
        <dbReference type="Proteomes" id="UP000712600"/>
    </source>
</evidence>
<evidence type="ECO:0000313" key="1">
    <source>
        <dbReference type="EMBL" id="KAF3540168.1"/>
    </source>
</evidence>
<accession>A0A8S9QN95</accession>
<proteinExistence type="predicted"/>
<comment type="caution">
    <text evidence="1">The sequence shown here is derived from an EMBL/GenBank/DDBJ whole genome shotgun (WGS) entry which is preliminary data.</text>
</comment>